<dbReference type="EMBL" id="AMZH03000011">
    <property type="protein sequence ID" value="RRT86137.1"/>
    <property type="molecule type" value="Genomic_DNA"/>
</dbReference>
<sequence>MLGDRSHRAGDRGGATLNRRALYRLRCGEFSRGSRSALSRRVEQNLSTPGNGKRGRTLAPTTRKRRRQSTAVGFLIG</sequence>
<organism evidence="2 3">
    <name type="scientific">Ensete ventricosum</name>
    <name type="common">Abyssinian banana</name>
    <name type="synonym">Musa ensete</name>
    <dbReference type="NCBI Taxonomy" id="4639"/>
    <lineage>
        <taxon>Eukaryota</taxon>
        <taxon>Viridiplantae</taxon>
        <taxon>Streptophyta</taxon>
        <taxon>Embryophyta</taxon>
        <taxon>Tracheophyta</taxon>
        <taxon>Spermatophyta</taxon>
        <taxon>Magnoliopsida</taxon>
        <taxon>Liliopsida</taxon>
        <taxon>Zingiberales</taxon>
        <taxon>Musaceae</taxon>
        <taxon>Ensete</taxon>
    </lineage>
</organism>
<evidence type="ECO:0000313" key="3">
    <source>
        <dbReference type="Proteomes" id="UP000287651"/>
    </source>
</evidence>
<feature type="region of interest" description="Disordered" evidence="1">
    <location>
        <begin position="34"/>
        <end position="77"/>
    </location>
</feature>
<evidence type="ECO:0000256" key="1">
    <source>
        <dbReference type="SAM" id="MobiDB-lite"/>
    </source>
</evidence>
<comment type="caution">
    <text evidence="2">The sequence shown here is derived from an EMBL/GenBank/DDBJ whole genome shotgun (WGS) entry which is preliminary data.</text>
</comment>
<protein>
    <submittedName>
        <fullName evidence="2">Uncharacterized protein</fullName>
    </submittedName>
</protein>
<reference evidence="2 3" key="1">
    <citation type="journal article" date="2014" name="Agronomy (Basel)">
        <title>A Draft Genome Sequence for Ensete ventricosum, the Drought-Tolerant Tree Against Hunger.</title>
        <authorList>
            <person name="Harrison J."/>
            <person name="Moore K.A."/>
            <person name="Paszkiewicz K."/>
            <person name="Jones T."/>
            <person name="Grant M."/>
            <person name="Ambacheew D."/>
            <person name="Muzemil S."/>
            <person name="Studholme D.J."/>
        </authorList>
    </citation>
    <scope>NUCLEOTIDE SEQUENCE [LARGE SCALE GENOMIC DNA]</scope>
</reference>
<evidence type="ECO:0000313" key="2">
    <source>
        <dbReference type="EMBL" id="RRT86137.1"/>
    </source>
</evidence>
<proteinExistence type="predicted"/>
<dbReference type="AlphaFoldDB" id="A0A427BCD4"/>
<gene>
    <name evidence="2" type="ORF">B296_00000431</name>
</gene>
<accession>A0A427BCD4</accession>
<name>A0A427BCD4_ENSVE</name>
<dbReference type="Proteomes" id="UP000287651">
    <property type="component" value="Unassembled WGS sequence"/>
</dbReference>